<dbReference type="AlphaFoldDB" id="A0A409XU44"/>
<proteinExistence type="predicted"/>
<protein>
    <recommendedName>
        <fullName evidence="3">F-box domain-containing protein</fullName>
    </recommendedName>
</protein>
<dbReference type="InParanoid" id="A0A409XU44"/>
<comment type="caution">
    <text evidence="1">The sequence shown here is derived from an EMBL/GenBank/DDBJ whole genome shotgun (WGS) entry which is preliminary data.</text>
</comment>
<evidence type="ECO:0008006" key="3">
    <source>
        <dbReference type="Google" id="ProtNLM"/>
    </source>
</evidence>
<evidence type="ECO:0000313" key="1">
    <source>
        <dbReference type="EMBL" id="PPQ94204.1"/>
    </source>
</evidence>
<dbReference type="Proteomes" id="UP000283269">
    <property type="component" value="Unassembled WGS sequence"/>
</dbReference>
<evidence type="ECO:0000313" key="2">
    <source>
        <dbReference type="Proteomes" id="UP000283269"/>
    </source>
</evidence>
<keyword evidence="2" id="KW-1185">Reference proteome</keyword>
<name>A0A409XU44_PSICY</name>
<reference evidence="1 2" key="1">
    <citation type="journal article" date="2018" name="Evol. Lett.">
        <title>Horizontal gene cluster transfer increased hallucinogenic mushroom diversity.</title>
        <authorList>
            <person name="Reynolds H.T."/>
            <person name="Vijayakumar V."/>
            <person name="Gluck-Thaler E."/>
            <person name="Korotkin H.B."/>
            <person name="Matheny P.B."/>
            <person name="Slot J.C."/>
        </authorList>
    </citation>
    <scope>NUCLEOTIDE SEQUENCE [LARGE SCALE GENOMIC DNA]</scope>
    <source>
        <strain evidence="1 2">2631</strain>
    </source>
</reference>
<dbReference type="EMBL" id="NHYD01000427">
    <property type="protein sequence ID" value="PPQ94204.1"/>
    <property type="molecule type" value="Genomic_DNA"/>
</dbReference>
<dbReference type="OrthoDB" id="2788229at2759"/>
<dbReference type="STRING" id="93625.A0A409XU44"/>
<gene>
    <name evidence="1" type="ORF">CVT25_006858</name>
</gene>
<organism evidence="1 2">
    <name type="scientific">Psilocybe cyanescens</name>
    <dbReference type="NCBI Taxonomy" id="93625"/>
    <lineage>
        <taxon>Eukaryota</taxon>
        <taxon>Fungi</taxon>
        <taxon>Dikarya</taxon>
        <taxon>Basidiomycota</taxon>
        <taxon>Agaricomycotina</taxon>
        <taxon>Agaricomycetes</taxon>
        <taxon>Agaricomycetidae</taxon>
        <taxon>Agaricales</taxon>
        <taxon>Agaricineae</taxon>
        <taxon>Strophariaceae</taxon>
        <taxon>Psilocybe</taxon>
    </lineage>
</organism>
<accession>A0A409XU44</accession>
<sequence length="513" mass="58473">MNSGHRPASTSLRGPSSLKFFAPQIALSPMVTSQNNDPPRLPQELFDLIVDEVARLKPVLDSRAALRACALVSRSFSHHSRKHLWGDLVFCMDASYRKRATELIHMLRRKDNTYLVSHVRSIQLVFDTSPSGDEKRYQHTKGILKTAIKRTFRRYFKPRCGVLDVLQKINNPNFEHFSVISRGRASPVHWTQDKFSKVMKPSLLQVLSSNSNIKCFALCNIGSISKQLAAAAFFSPAMEDLTMRNLQFGRDQFVTLVVERPRVLVDLRRLEMINVPISPLLSFILELVPHSRSSNSVSSSNFTSDMELYPLFPRLQTLVVSVPHSEDMYMLWRFVLGGASSLENLEMEYHHRRYGIPELGHLSLGRLTALRNFKFRTVSPDVVVWVEASQRVLLNIFTFPCFSARLKSIELQFLFSAAWDSGDYTGGKPLERLQQAAHWSTIDNLFVSDHFCNLELLKLSVEVRHNLDKSNVHHIPAEEMMAAALIILPRVTKNPRIQVILDGRIVFRPNPTV</sequence>